<feature type="signal peptide" evidence="1">
    <location>
        <begin position="1"/>
        <end position="18"/>
    </location>
</feature>
<sequence>MQALILLVLSVGVFVGNGMSQPAPAADFVVEAGKISNNKVRTLDRAKYAANKTNKLFFLAIKKGDTDTFFKLVAHTEEDKKHAKEIFAAWRKVRMSVKSARQDDDKIIVSVLFTFYKGNNKKTEGTGNVVLAKNNDSPTGWIIAQFPEQIISRVIKT</sequence>
<evidence type="ECO:0000313" key="3">
    <source>
        <dbReference type="Proteomes" id="UP000008068"/>
    </source>
</evidence>
<keyword evidence="1" id="KW-0732">Signal</keyword>
<evidence type="ECO:0000256" key="1">
    <source>
        <dbReference type="SAM" id="SignalP"/>
    </source>
</evidence>
<feature type="chain" id="PRO_5003404007" evidence="1">
    <location>
        <begin position="19"/>
        <end position="157"/>
    </location>
</feature>
<dbReference type="AlphaFoldDB" id="G0MW88"/>
<protein>
    <submittedName>
        <fullName evidence="2">Uncharacterized protein</fullName>
    </submittedName>
</protein>
<dbReference type="Proteomes" id="UP000008068">
    <property type="component" value="Unassembled WGS sequence"/>
</dbReference>
<dbReference type="InParanoid" id="G0MW88"/>
<dbReference type="EMBL" id="GL379816">
    <property type="protein sequence ID" value="EGT46006.1"/>
    <property type="molecule type" value="Genomic_DNA"/>
</dbReference>
<dbReference type="FunCoup" id="G0MW88">
    <property type="interactions" value="1116"/>
</dbReference>
<proteinExistence type="predicted"/>
<evidence type="ECO:0000313" key="2">
    <source>
        <dbReference type="EMBL" id="EGT46006.1"/>
    </source>
</evidence>
<keyword evidence="3" id="KW-1185">Reference proteome</keyword>
<gene>
    <name evidence="2" type="ORF">CAEBREN_06412</name>
</gene>
<name>G0MW88_CAEBE</name>
<reference evidence="3" key="1">
    <citation type="submission" date="2011-07" db="EMBL/GenBank/DDBJ databases">
        <authorList>
            <consortium name="Caenorhabditis brenneri Sequencing and Analysis Consortium"/>
            <person name="Wilson R.K."/>
        </authorList>
    </citation>
    <scope>NUCLEOTIDE SEQUENCE [LARGE SCALE GENOMIC DNA]</scope>
    <source>
        <strain evidence="3">PB2801</strain>
    </source>
</reference>
<accession>G0MW88</accession>
<dbReference type="HOGENOM" id="CLU_1587951_0_0_1"/>
<organism evidence="3">
    <name type="scientific">Caenorhabditis brenneri</name>
    <name type="common">Nematode worm</name>
    <dbReference type="NCBI Taxonomy" id="135651"/>
    <lineage>
        <taxon>Eukaryota</taxon>
        <taxon>Metazoa</taxon>
        <taxon>Ecdysozoa</taxon>
        <taxon>Nematoda</taxon>
        <taxon>Chromadorea</taxon>
        <taxon>Rhabditida</taxon>
        <taxon>Rhabditina</taxon>
        <taxon>Rhabditomorpha</taxon>
        <taxon>Rhabditoidea</taxon>
        <taxon>Rhabditidae</taxon>
        <taxon>Peloderinae</taxon>
        <taxon>Caenorhabditis</taxon>
    </lineage>
</organism>